<comment type="caution">
    <text evidence="2">The sequence shown here is derived from an EMBL/GenBank/DDBJ whole genome shotgun (WGS) entry which is preliminary data.</text>
</comment>
<evidence type="ECO:0000256" key="1">
    <source>
        <dbReference type="SAM" id="Phobius"/>
    </source>
</evidence>
<organism evidence="2 3">
    <name type="scientific">Notoacmeibacter ruber</name>
    <dbReference type="NCBI Taxonomy" id="2670375"/>
    <lineage>
        <taxon>Bacteria</taxon>
        <taxon>Pseudomonadati</taxon>
        <taxon>Pseudomonadota</taxon>
        <taxon>Alphaproteobacteria</taxon>
        <taxon>Hyphomicrobiales</taxon>
        <taxon>Notoacmeibacteraceae</taxon>
        <taxon>Notoacmeibacter</taxon>
    </lineage>
</organism>
<keyword evidence="1" id="KW-1133">Transmembrane helix</keyword>
<evidence type="ECO:0000313" key="2">
    <source>
        <dbReference type="EMBL" id="RLQ88448.1"/>
    </source>
</evidence>
<sequence>MRLLSVWTGALLIVLSIATFDANLLYPSFFALIPTLGTALFIFAGVNANSASQDILQRF</sequence>
<gene>
    <name evidence="2" type="ORF">D8780_09755</name>
</gene>
<evidence type="ECO:0000313" key="3">
    <source>
        <dbReference type="Proteomes" id="UP000281094"/>
    </source>
</evidence>
<name>A0A3L7JCC9_9HYPH</name>
<protein>
    <submittedName>
        <fullName evidence="2">Uncharacterized protein</fullName>
    </submittedName>
</protein>
<dbReference type="Proteomes" id="UP000281094">
    <property type="component" value="Unassembled WGS sequence"/>
</dbReference>
<dbReference type="AlphaFoldDB" id="A0A3L7JCC9"/>
<reference evidence="2 3" key="1">
    <citation type="submission" date="2018-10" db="EMBL/GenBank/DDBJ databases">
        <title>Notoacmeibacter sp. M2BS9Y-3-1, whole genome shotgun sequence.</title>
        <authorList>
            <person name="Tuo L."/>
        </authorList>
    </citation>
    <scope>NUCLEOTIDE SEQUENCE [LARGE SCALE GENOMIC DNA]</scope>
    <source>
        <strain evidence="2 3">M2BS9Y-3-1</strain>
    </source>
</reference>
<accession>A0A3L7JCC9</accession>
<keyword evidence="1" id="KW-0812">Transmembrane</keyword>
<feature type="transmembrane region" description="Helical" evidence="1">
    <location>
        <begin position="28"/>
        <end position="48"/>
    </location>
</feature>
<keyword evidence="1" id="KW-0472">Membrane</keyword>
<proteinExistence type="predicted"/>
<keyword evidence="3" id="KW-1185">Reference proteome</keyword>
<dbReference type="EMBL" id="RCWN01000001">
    <property type="protein sequence ID" value="RLQ88448.1"/>
    <property type="molecule type" value="Genomic_DNA"/>
</dbReference>